<dbReference type="Pfam" id="PF00933">
    <property type="entry name" value="Glyco_hydro_3"/>
    <property type="match status" value="1"/>
</dbReference>
<dbReference type="GO" id="GO:0009254">
    <property type="term" value="P:peptidoglycan turnover"/>
    <property type="evidence" value="ECO:0007669"/>
    <property type="project" value="TreeGrafter"/>
</dbReference>
<dbReference type="Pfam" id="PF01915">
    <property type="entry name" value="Glyco_hydro_3_C"/>
    <property type="match status" value="1"/>
</dbReference>
<dbReference type="InterPro" id="IPR036962">
    <property type="entry name" value="Glyco_hydro_3_N_sf"/>
</dbReference>
<dbReference type="EC" id="3.2.1.52" evidence="6"/>
<accession>A0A8A0RR10</accession>
<dbReference type="RefSeq" id="WP_206707631.1">
    <property type="nucleotide sequence ID" value="NZ_CP059066.1"/>
</dbReference>
<evidence type="ECO:0000259" key="4">
    <source>
        <dbReference type="Pfam" id="PF00933"/>
    </source>
</evidence>
<evidence type="ECO:0000259" key="5">
    <source>
        <dbReference type="Pfam" id="PF01915"/>
    </source>
</evidence>
<dbReference type="EMBL" id="CP059066">
    <property type="protein sequence ID" value="QSQ10322.1"/>
    <property type="molecule type" value="Genomic_DNA"/>
</dbReference>
<dbReference type="InterPro" id="IPR017853">
    <property type="entry name" value="GH"/>
</dbReference>
<keyword evidence="2 6" id="KW-0378">Hydrolase</keyword>
<dbReference type="NCBIfam" id="NF003740">
    <property type="entry name" value="PRK05337.1"/>
    <property type="match status" value="1"/>
</dbReference>
<dbReference type="InterPro" id="IPR001764">
    <property type="entry name" value="Glyco_hydro_3_N"/>
</dbReference>
<dbReference type="PANTHER" id="PTHR30480:SF16">
    <property type="entry name" value="GLYCOSIDE HYDROLASE FAMILY 3 DOMAIN PROTEIN"/>
    <property type="match status" value="1"/>
</dbReference>
<dbReference type="InterPro" id="IPR050226">
    <property type="entry name" value="NagZ_Beta-hexosaminidase"/>
</dbReference>
<dbReference type="SUPFAM" id="SSF52279">
    <property type="entry name" value="Beta-D-glucan exohydrolase, C-terminal domain"/>
    <property type="match status" value="1"/>
</dbReference>
<protein>
    <submittedName>
        <fullName evidence="6">Beta-hexosaminidase</fullName>
        <ecNumber evidence="6">3.2.1.52</ecNumber>
    </submittedName>
</protein>
<organism evidence="6 7">
    <name type="scientific">Koleobacter methoxysyntrophicus</name>
    <dbReference type="NCBI Taxonomy" id="2751313"/>
    <lineage>
        <taxon>Bacteria</taxon>
        <taxon>Bacillati</taxon>
        <taxon>Bacillota</taxon>
        <taxon>Clostridia</taxon>
        <taxon>Koleobacterales</taxon>
        <taxon>Koleobacteraceae</taxon>
        <taxon>Koleobacter</taxon>
    </lineage>
</organism>
<evidence type="ECO:0000256" key="3">
    <source>
        <dbReference type="ARBA" id="ARBA00023295"/>
    </source>
</evidence>
<gene>
    <name evidence="6" type="primary">nagZ</name>
    <name evidence="6" type="ORF">H0A61_02726</name>
</gene>
<evidence type="ECO:0000256" key="2">
    <source>
        <dbReference type="ARBA" id="ARBA00022801"/>
    </source>
</evidence>
<dbReference type="SUPFAM" id="SSF51445">
    <property type="entry name" value="(Trans)glycosidases"/>
    <property type="match status" value="1"/>
</dbReference>
<dbReference type="Gene3D" id="3.20.20.300">
    <property type="entry name" value="Glycoside hydrolase, family 3, N-terminal domain"/>
    <property type="match status" value="1"/>
</dbReference>
<feature type="domain" description="Glycoside hydrolase family 3 C-terminal" evidence="5">
    <location>
        <begin position="395"/>
        <end position="541"/>
    </location>
</feature>
<dbReference type="AlphaFoldDB" id="A0A8A0RR10"/>
<feature type="domain" description="Glycoside hydrolase family 3 N-terminal" evidence="4">
    <location>
        <begin position="45"/>
        <end position="364"/>
    </location>
</feature>
<name>A0A8A0RR10_9FIRM</name>
<evidence type="ECO:0000256" key="1">
    <source>
        <dbReference type="ARBA" id="ARBA00005336"/>
    </source>
</evidence>
<evidence type="ECO:0000313" key="7">
    <source>
        <dbReference type="Proteomes" id="UP000662904"/>
    </source>
</evidence>
<keyword evidence="7" id="KW-1185">Reference proteome</keyword>
<evidence type="ECO:0000313" key="6">
    <source>
        <dbReference type="EMBL" id="QSQ10322.1"/>
    </source>
</evidence>
<sequence length="547" mass="60989">MRKLLAVLILLSIIIIYFIGISQGPGVNISNNTRDWIEEWLNKMTLEEKIGQMIMVGFDGKKVSRELKKLIEINKVGGVILFERNIESSRQLRELTGSIQELSGNIPLFIAVDQEGGIINRIDFAQTFPGNMALAATGDKLLAYKMGQAIGFELKSYGINMNLAPVLDISNNPYNPVIGLRSFGDDPALVGEMGAYVIKGFQEYISAVAKHFPGHGDTSVDSHFALPIISHSIERLNEVELRPFKEAIKAGVDGIMTAHIVYPTFEKEGIPATLSRRILTGLLRKDMDFDGLIITDDMEMAAITDNYGIEQAAVKSIAAGADIIMICGYYDNQVKAFKAIKEAVDNEIISPHRIDESVERILRVKYRILNRKNEAGEMAPEEIKRIAEEISEKSITVLKNSDVIPLDNSIQDIFLILPHKGRYIEDELRKKVHQLKTCYYSLNPEKSRKDQIIKETRNAGLIIIATYNAYTNSEQESLVKEIMALNKPVVIIPLGLPYDISLFKDSTCILTGYGYTRPSAQALIKVLFGEIEAKGKLPVKIDLLGKE</sequence>
<reference evidence="6" key="1">
    <citation type="submission" date="2020-07" db="EMBL/GenBank/DDBJ databases">
        <title>Koleobacter methoxysyntrophicus gen. nov., sp. nov., a novel anaerobic bacterium isolated from deep subsurface oil field and proposal of Koleobacterales ord. nov. in the phylum Firmicutes.</title>
        <authorList>
            <person name="Sakamoto S."/>
            <person name="Tamaki H."/>
        </authorList>
    </citation>
    <scope>NUCLEOTIDE SEQUENCE</scope>
    <source>
        <strain evidence="6">NRmbB1</strain>
    </source>
</reference>
<proteinExistence type="inferred from homology"/>
<comment type="similarity">
    <text evidence="1">Belongs to the glycosyl hydrolase 3 family.</text>
</comment>
<dbReference type="GO" id="GO:0005975">
    <property type="term" value="P:carbohydrate metabolic process"/>
    <property type="evidence" value="ECO:0007669"/>
    <property type="project" value="InterPro"/>
</dbReference>
<keyword evidence="3 6" id="KW-0326">Glycosidase</keyword>
<dbReference type="PRINTS" id="PR00133">
    <property type="entry name" value="GLHYDRLASE3"/>
</dbReference>
<dbReference type="Gene3D" id="3.40.50.1700">
    <property type="entry name" value="Glycoside hydrolase family 3 C-terminal domain"/>
    <property type="match status" value="1"/>
</dbReference>
<dbReference type="PANTHER" id="PTHR30480">
    <property type="entry name" value="BETA-HEXOSAMINIDASE-RELATED"/>
    <property type="match status" value="1"/>
</dbReference>
<dbReference type="GO" id="GO:0004563">
    <property type="term" value="F:beta-N-acetylhexosaminidase activity"/>
    <property type="evidence" value="ECO:0007669"/>
    <property type="project" value="UniProtKB-EC"/>
</dbReference>
<dbReference type="Proteomes" id="UP000662904">
    <property type="component" value="Chromosome"/>
</dbReference>
<dbReference type="InterPro" id="IPR002772">
    <property type="entry name" value="Glyco_hydro_3_C"/>
</dbReference>
<dbReference type="KEGG" id="kme:H0A61_02726"/>
<dbReference type="InterPro" id="IPR036881">
    <property type="entry name" value="Glyco_hydro_3_C_sf"/>
</dbReference>